<proteinExistence type="inferred from homology"/>
<keyword evidence="2" id="KW-0653">Protein transport</keyword>
<comment type="similarity">
    <text evidence="1 2">Belongs to the BCP1 family.</text>
</comment>
<evidence type="ECO:0000313" key="5">
    <source>
        <dbReference type="Proteomes" id="UP001182556"/>
    </source>
</evidence>
<keyword evidence="5" id="KW-1185">Reference proteome</keyword>
<sequence>MPSTNPQLSAVPASAAASKRKDAPREDEEDDDSGSEAGSDVSMINVDFDFYNLNPDVDQIAVKRLLRQHLSHDDELIDVHPLAELILSEGVRLGSGSSVKTDGEESDPWALVAAVDIIENRENPAFKPFLDYLISTTTPNSPLRAILQPSSTTTQTIRPALVFSLRMLNLPLPLIPPLYKMLMSELKDSVEAPNFTHWLIWGRGYKLEGSEEGMGLDLNPVARGSKKAKNGGQTVSMTTGTFPYHPEEEFIDKVAKHVHTYPFKSAPKRDEESFGVEQHGRIILAETAQLASAIASMEAAC</sequence>
<dbReference type="PANTHER" id="PTHR13261">
    <property type="entry name" value="BRCA2 AND CDKN1A INTERACTING PROTEIN"/>
    <property type="match status" value="1"/>
</dbReference>
<comment type="caution">
    <text evidence="4">The sequence shown here is derived from an EMBL/GenBank/DDBJ whole genome shotgun (WGS) entry which is preliminary data.</text>
</comment>
<feature type="region of interest" description="Disordered" evidence="3">
    <location>
        <begin position="1"/>
        <end position="40"/>
    </location>
</feature>
<dbReference type="PIRSF" id="PIRSF028983">
    <property type="entry name" value="BCP1"/>
    <property type="match status" value="1"/>
</dbReference>
<dbReference type="Proteomes" id="UP001182556">
    <property type="component" value="Unassembled WGS sequence"/>
</dbReference>
<comment type="function">
    <text evidence="2">Involved in nuclear export, actin cytoskeleton organization and vesicular transport.</text>
</comment>
<accession>A0AAD9FRU9</accession>
<protein>
    <recommendedName>
        <fullName evidence="2">Protein BCP1</fullName>
    </recommendedName>
</protein>
<dbReference type="PANTHER" id="PTHR13261:SF0">
    <property type="entry name" value="BRCA2 AND CDKN1A-INTERACTING PROTEIN"/>
    <property type="match status" value="1"/>
</dbReference>
<dbReference type="AlphaFoldDB" id="A0AAD9FRU9"/>
<evidence type="ECO:0000256" key="1">
    <source>
        <dbReference type="ARBA" id="ARBA00006781"/>
    </source>
</evidence>
<keyword evidence="2" id="KW-0539">Nucleus</keyword>
<feature type="compositionally biased region" description="Acidic residues" evidence="3">
    <location>
        <begin position="25"/>
        <end position="34"/>
    </location>
</feature>
<name>A0AAD9FRU9_PAPLA</name>
<organism evidence="4 5">
    <name type="scientific">Papiliotrema laurentii</name>
    <name type="common">Cryptococcus laurentii</name>
    <dbReference type="NCBI Taxonomy" id="5418"/>
    <lineage>
        <taxon>Eukaryota</taxon>
        <taxon>Fungi</taxon>
        <taxon>Dikarya</taxon>
        <taxon>Basidiomycota</taxon>
        <taxon>Agaricomycotina</taxon>
        <taxon>Tremellomycetes</taxon>
        <taxon>Tremellales</taxon>
        <taxon>Rhynchogastremaceae</taxon>
        <taxon>Papiliotrema</taxon>
    </lineage>
</organism>
<dbReference type="Pfam" id="PF13862">
    <property type="entry name" value="BCCIP"/>
    <property type="match status" value="1"/>
</dbReference>
<gene>
    <name evidence="4" type="ORF">DB88DRAFT_487250</name>
</gene>
<evidence type="ECO:0000256" key="2">
    <source>
        <dbReference type="PIRNR" id="PIRNR028983"/>
    </source>
</evidence>
<dbReference type="GO" id="GO:0015031">
    <property type="term" value="P:protein transport"/>
    <property type="evidence" value="ECO:0007669"/>
    <property type="project" value="UniProtKB-KW"/>
</dbReference>
<keyword evidence="2" id="KW-0813">Transport</keyword>
<reference evidence="4" key="1">
    <citation type="submission" date="2023-02" db="EMBL/GenBank/DDBJ databases">
        <title>Identification and recombinant expression of a fungal hydrolase from Papiliotrema laurentii that hydrolyzes apple cutin and clears colloidal polyester polyurethane.</title>
        <authorList>
            <consortium name="DOE Joint Genome Institute"/>
            <person name="Roman V.A."/>
            <person name="Bojanowski C."/>
            <person name="Crable B.R."/>
            <person name="Wagner D.N."/>
            <person name="Hung C.S."/>
            <person name="Nadeau L.J."/>
            <person name="Schratz L."/>
            <person name="Haridas S."/>
            <person name="Pangilinan J."/>
            <person name="Lipzen A."/>
            <person name="Na H."/>
            <person name="Yan M."/>
            <person name="Ng V."/>
            <person name="Grigoriev I.V."/>
            <person name="Spatafora J.W."/>
            <person name="Barlow D."/>
            <person name="Biffinger J."/>
            <person name="Kelley-Loughnane N."/>
            <person name="Varaljay V.A."/>
            <person name="Crookes-Goodson W.J."/>
        </authorList>
    </citation>
    <scope>NUCLEOTIDE SEQUENCE</scope>
    <source>
        <strain evidence="4">5307AH</strain>
    </source>
</reference>
<comment type="subcellular location">
    <subcellularLocation>
        <location evidence="2">Nucleus</location>
    </subcellularLocation>
</comment>
<dbReference type="EMBL" id="JAODAN010000004">
    <property type="protein sequence ID" value="KAK1924897.1"/>
    <property type="molecule type" value="Genomic_DNA"/>
</dbReference>
<dbReference type="InterPro" id="IPR025602">
    <property type="entry name" value="BCP1_family"/>
</dbReference>
<dbReference type="GO" id="GO:0005634">
    <property type="term" value="C:nucleus"/>
    <property type="evidence" value="ECO:0007669"/>
    <property type="project" value="UniProtKB-SubCell"/>
</dbReference>
<evidence type="ECO:0000256" key="3">
    <source>
        <dbReference type="SAM" id="MobiDB-lite"/>
    </source>
</evidence>
<evidence type="ECO:0000313" key="4">
    <source>
        <dbReference type="EMBL" id="KAK1924897.1"/>
    </source>
</evidence>